<evidence type="ECO:0000313" key="2">
    <source>
        <dbReference type="Proteomes" id="UP001379235"/>
    </source>
</evidence>
<dbReference type="RefSeq" id="WP_339967254.1">
    <property type="nucleotide sequence ID" value="NZ_JBBHJY010000005.1"/>
</dbReference>
<accession>A0ABU8S9B9</accession>
<evidence type="ECO:0000313" key="1">
    <source>
        <dbReference type="EMBL" id="MEJ6010545.1"/>
    </source>
</evidence>
<name>A0ABU8S9B9_9SPHN</name>
<sequence length="85" mass="9073">MSALTFALVLLGCSDAGDECQALQTQQAVFATRAECTAQIEPALMSGIAARADYPSVLARCEVRTSKVVQTPPKHLIINTVRPAR</sequence>
<dbReference type="Proteomes" id="UP001379235">
    <property type="component" value="Unassembled WGS sequence"/>
</dbReference>
<comment type="caution">
    <text evidence="1">The sequence shown here is derived from an EMBL/GenBank/DDBJ whole genome shotgun (WGS) entry which is preliminary data.</text>
</comment>
<proteinExistence type="predicted"/>
<evidence type="ECO:0008006" key="3">
    <source>
        <dbReference type="Google" id="ProtNLM"/>
    </source>
</evidence>
<dbReference type="EMBL" id="JBBHJY010000005">
    <property type="protein sequence ID" value="MEJ6010545.1"/>
    <property type="molecule type" value="Genomic_DNA"/>
</dbReference>
<organism evidence="1 2">
    <name type="scientific">Novosphingobium aquae</name>
    <dbReference type="NCBI Taxonomy" id="3133435"/>
    <lineage>
        <taxon>Bacteria</taxon>
        <taxon>Pseudomonadati</taxon>
        <taxon>Pseudomonadota</taxon>
        <taxon>Alphaproteobacteria</taxon>
        <taxon>Sphingomonadales</taxon>
        <taxon>Sphingomonadaceae</taxon>
        <taxon>Novosphingobium</taxon>
    </lineage>
</organism>
<reference evidence="1 2" key="1">
    <citation type="submission" date="2024-03" db="EMBL/GenBank/DDBJ databases">
        <authorList>
            <person name="Jo J.-H."/>
        </authorList>
    </citation>
    <scope>NUCLEOTIDE SEQUENCE [LARGE SCALE GENOMIC DNA]</scope>
    <source>
        <strain evidence="1 2">AS3R-12</strain>
    </source>
</reference>
<keyword evidence="2" id="KW-1185">Reference proteome</keyword>
<protein>
    <recommendedName>
        <fullName evidence="3">Lipoprotein</fullName>
    </recommendedName>
</protein>
<gene>
    <name evidence="1" type="ORF">WG900_11530</name>
</gene>